<dbReference type="EMBL" id="JARIHO010000037">
    <property type="protein sequence ID" value="KAJ7330325.1"/>
    <property type="molecule type" value="Genomic_DNA"/>
</dbReference>
<proteinExistence type="predicted"/>
<accession>A0AAD6ZMY5</accession>
<evidence type="ECO:0000313" key="1">
    <source>
        <dbReference type="EMBL" id="KAJ7330325.1"/>
    </source>
</evidence>
<name>A0AAD6ZMY5_9AGAR</name>
<reference evidence="1" key="1">
    <citation type="submission" date="2023-03" db="EMBL/GenBank/DDBJ databases">
        <title>Massive genome expansion in bonnet fungi (Mycena s.s.) driven by repeated elements and novel gene families across ecological guilds.</title>
        <authorList>
            <consortium name="Lawrence Berkeley National Laboratory"/>
            <person name="Harder C.B."/>
            <person name="Miyauchi S."/>
            <person name="Viragh M."/>
            <person name="Kuo A."/>
            <person name="Thoen E."/>
            <person name="Andreopoulos B."/>
            <person name="Lu D."/>
            <person name="Skrede I."/>
            <person name="Drula E."/>
            <person name="Henrissat B."/>
            <person name="Morin E."/>
            <person name="Kohler A."/>
            <person name="Barry K."/>
            <person name="LaButti K."/>
            <person name="Morin E."/>
            <person name="Salamov A."/>
            <person name="Lipzen A."/>
            <person name="Mereny Z."/>
            <person name="Hegedus B."/>
            <person name="Baldrian P."/>
            <person name="Stursova M."/>
            <person name="Weitz H."/>
            <person name="Taylor A."/>
            <person name="Grigoriev I.V."/>
            <person name="Nagy L.G."/>
            <person name="Martin F."/>
            <person name="Kauserud H."/>
        </authorList>
    </citation>
    <scope>NUCLEOTIDE SEQUENCE</scope>
    <source>
        <strain evidence="1">CBHHK002</strain>
    </source>
</reference>
<organism evidence="1 2">
    <name type="scientific">Mycena albidolilacea</name>
    <dbReference type="NCBI Taxonomy" id="1033008"/>
    <lineage>
        <taxon>Eukaryota</taxon>
        <taxon>Fungi</taxon>
        <taxon>Dikarya</taxon>
        <taxon>Basidiomycota</taxon>
        <taxon>Agaricomycotina</taxon>
        <taxon>Agaricomycetes</taxon>
        <taxon>Agaricomycetidae</taxon>
        <taxon>Agaricales</taxon>
        <taxon>Marasmiineae</taxon>
        <taxon>Mycenaceae</taxon>
        <taxon>Mycena</taxon>
    </lineage>
</organism>
<sequence>MFPNAFLFLPRDLDLGNSAAGKGLLDGDSERGGSYASSILYESVGGTTRPAVAEDRRMMQMIINDRGCRLEAKKARKAKKIVLELGEAVRERKLVLWKGVARTRARAARPHARNLGAFCRREIEDSAERLLQGNGHKERREQGGDIYISPRDILPLDQGLGKRAEAKSSTAEIERKWNEIESVRYRIEGRAKWHADSKSGAALE</sequence>
<comment type="caution">
    <text evidence="1">The sequence shown here is derived from an EMBL/GenBank/DDBJ whole genome shotgun (WGS) entry which is preliminary data.</text>
</comment>
<dbReference type="AlphaFoldDB" id="A0AAD6ZMY5"/>
<gene>
    <name evidence="1" type="ORF">DFH08DRAFT_815242</name>
</gene>
<protein>
    <submittedName>
        <fullName evidence="1">Uncharacterized protein</fullName>
    </submittedName>
</protein>
<evidence type="ECO:0000313" key="2">
    <source>
        <dbReference type="Proteomes" id="UP001218218"/>
    </source>
</evidence>
<dbReference type="Proteomes" id="UP001218218">
    <property type="component" value="Unassembled WGS sequence"/>
</dbReference>
<keyword evidence="2" id="KW-1185">Reference proteome</keyword>